<dbReference type="InterPro" id="IPR031314">
    <property type="entry name" value="DNK_dom"/>
</dbReference>
<dbReference type="AlphaFoldDB" id="V4CH82"/>
<evidence type="ECO:0000259" key="4">
    <source>
        <dbReference type="Pfam" id="PF01712"/>
    </source>
</evidence>
<accession>V4CH82</accession>
<gene>
    <name evidence="5" type="ORF">LOTGIDRAFT_111778</name>
</gene>
<dbReference type="PANTHER" id="PTHR10513">
    <property type="entry name" value="DEOXYNUCLEOSIDE KINASE"/>
    <property type="match status" value="1"/>
</dbReference>
<reference evidence="5 6" key="1">
    <citation type="journal article" date="2013" name="Nature">
        <title>Insights into bilaterian evolution from three spiralian genomes.</title>
        <authorList>
            <person name="Simakov O."/>
            <person name="Marletaz F."/>
            <person name="Cho S.J."/>
            <person name="Edsinger-Gonzales E."/>
            <person name="Havlak P."/>
            <person name="Hellsten U."/>
            <person name="Kuo D.H."/>
            <person name="Larsson T."/>
            <person name="Lv J."/>
            <person name="Arendt D."/>
            <person name="Savage R."/>
            <person name="Osoegawa K."/>
            <person name="de Jong P."/>
            <person name="Grimwood J."/>
            <person name="Chapman J.A."/>
            <person name="Shapiro H."/>
            <person name="Aerts A."/>
            <person name="Otillar R.P."/>
            <person name="Terry A.Y."/>
            <person name="Boore J.L."/>
            <person name="Grigoriev I.V."/>
            <person name="Lindberg D.R."/>
            <person name="Seaver E.C."/>
            <person name="Weisblat D.A."/>
            <person name="Putnam N.H."/>
            <person name="Rokhsar D.S."/>
        </authorList>
    </citation>
    <scope>NUCLEOTIDE SEQUENCE [LARGE SCALE GENOMIC DNA]</scope>
</reference>
<dbReference type="InterPro" id="IPR002624">
    <property type="entry name" value="DCK/DGK"/>
</dbReference>
<dbReference type="GO" id="GO:0005739">
    <property type="term" value="C:mitochondrion"/>
    <property type="evidence" value="ECO:0007669"/>
    <property type="project" value="TreeGrafter"/>
</dbReference>
<protein>
    <recommendedName>
        <fullName evidence="4">Deoxynucleoside kinase domain-containing protein</fullName>
    </recommendedName>
</protein>
<keyword evidence="6" id="KW-1185">Reference proteome</keyword>
<feature type="active site" description="Proton acceptor" evidence="2">
    <location>
        <position position="102"/>
    </location>
</feature>
<sequence>MCAILSIHVQFDHILVLYQFQVSIEGNIGCGKTTLLEYYKNSPNVEPIPEPVEQWTNVKGQNALGLLYKDPKRWSFSFNMYAQLTRIQMHKKQQKKPIKMLERSLYSTQYCFVENDFRKGTLNGLEHAIISEWFEWLLKSQQVQLDLIVYLRADPEVCYDRIRQRSRQEESCVPFELIEELHNLHEDWLVHESSFKSPAPVLVMDANNDYNVMKDIYEERRSDILCGYC</sequence>
<dbReference type="GeneID" id="20230777"/>
<comment type="similarity">
    <text evidence="1">Belongs to the DCK/DGK family.</text>
</comment>
<dbReference type="Gene3D" id="3.40.50.300">
    <property type="entry name" value="P-loop containing nucleotide triphosphate hydrolases"/>
    <property type="match status" value="1"/>
</dbReference>
<dbReference type="Pfam" id="PF01712">
    <property type="entry name" value="dNK"/>
    <property type="match status" value="1"/>
</dbReference>
<dbReference type="STRING" id="225164.V4CH82"/>
<dbReference type="CDD" id="cd01673">
    <property type="entry name" value="dNK"/>
    <property type="match status" value="1"/>
</dbReference>
<dbReference type="PANTHER" id="PTHR10513:SF24">
    <property type="entry name" value="THYMIDINE KINASE 2, MITOCHONDRIAL"/>
    <property type="match status" value="1"/>
</dbReference>
<dbReference type="KEGG" id="lgi:LOTGIDRAFT_111778"/>
<dbReference type="EMBL" id="KB200521">
    <property type="protein sequence ID" value="ESP01465.1"/>
    <property type="molecule type" value="Genomic_DNA"/>
</dbReference>
<keyword evidence="3" id="KW-0547">Nucleotide-binding</keyword>
<proteinExistence type="inferred from homology"/>
<dbReference type="OMA" id="ANCEYLE"/>
<organism evidence="5 6">
    <name type="scientific">Lottia gigantea</name>
    <name type="common">Giant owl limpet</name>
    <dbReference type="NCBI Taxonomy" id="225164"/>
    <lineage>
        <taxon>Eukaryota</taxon>
        <taxon>Metazoa</taxon>
        <taxon>Spiralia</taxon>
        <taxon>Lophotrochozoa</taxon>
        <taxon>Mollusca</taxon>
        <taxon>Gastropoda</taxon>
        <taxon>Patellogastropoda</taxon>
        <taxon>Lottioidea</taxon>
        <taxon>Lottiidae</taxon>
        <taxon>Lottia</taxon>
    </lineage>
</organism>
<evidence type="ECO:0000256" key="3">
    <source>
        <dbReference type="PIRSR" id="PIRSR000705-3"/>
    </source>
</evidence>
<evidence type="ECO:0000313" key="6">
    <source>
        <dbReference type="Proteomes" id="UP000030746"/>
    </source>
</evidence>
<evidence type="ECO:0000256" key="1">
    <source>
        <dbReference type="ARBA" id="ARBA00007420"/>
    </source>
</evidence>
<evidence type="ECO:0000313" key="5">
    <source>
        <dbReference type="EMBL" id="ESP01465.1"/>
    </source>
</evidence>
<dbReference type="OrthoDB" id="567086at2759"/>
<dbReference type="InterPro" id="IPR027417">
    <property type="entry name" value="P-loop_NTPase"/>
</dbReference>
<dbReference type="InterPro" id="IPR050566">
    <property type="entry name" value="Deoxyribonucleoside_kinase"/>
</dbReference>
<dbReference type="FunFam" id="3.40.50.300:FF:001571">
    <property type="entry name" value="Deoxynucleoside kinase"/>
    <property type="match status" value="1"/>
</dbReference>
<dbReference type="RefSeq" id="XP_009048099.1">
    <property type="nucleotide sequence ID" value="XM_009049851.1"/>
</dbReference>
<dbReference type="GO" id="GO:0005524">
    <property type="term" value="F:ATP binding"/>
    <property type="evidence" value="ECO:0007669"/>
    <property type="project" value="UniProtKB-KW"/>
</dbReference>
<dbReference type="PIRSF" id="PIRSF000705">
    <property type="entry name" value="DNK"/>
    <property type="match status" value="1"/>
</dbReference>
<keyword evidence="3" id="KW-0067">ATP-binding</keyword>
<dbReference type="GO" id="GO:0019136">
    <property type="term" value="F:deoxynucleoside kinase activity"/>
    <property type="evidence" value="ECO:0007669"/>
    <property type="project" value="InterPro"/>
</dbReference>
<dbReference type="Proteomes" id="UP000030746">
    <property type="component" value="Unassembled WGS sequence"/>
</dbReference>
<name>V4CH82_LOTGI</name>
<dbReference type="SUPFAM" id="SSF52540">
    <property type="entry name" value="P-loop containing nucleoside triphosphate hydrolases"/>
    <property type="match status" value="1"/>
</dbReference>
<feature type="binding site" evidence="3">
    <location>
        <begin position="161"/>
        <end position="165"/>
    </location>
    <ligand>
        <name>ATP</name>
        <dbReference type="ChEBI" id="CHEBI:30616"/>
    </ligand>
</feature>
<dbReference type="CTD" id="20230777"/>
<feature type="domain" description="Deoxynucleoside kinase" evidence="4">
    <location>
        <begin position="22"/>
        <end position="214"/>
    </location>
</feature>
<dbReference type="HOGENOM" id="CLU_030466_1_0_1"/>
<evidence type="ECO:0000256" key="2">
    <source>
        <dbReference type="PIRSR" id="PIRSR000705-1"/>
    </source>
</evidence>
<feature type="binding site" evidence="3">
    <location>
        <begin position="26"/>
        <end position="34"/>
    </location>
    <ligand>
        <name>ATP</name>
        <dbReference type="ChEBI" id="CHEBI:30616"/>
    </ligand>
</feature>